<evidence type="ECO:0000313" key="3">
    <source>
        <dbReference type="EMBL" id="RPB10225.1"/>
    </source>
</evidence>
<dbReference type="GO" id="GO:0005737">
    <property type="term" value="C:cytoplasm"/>
    <property type="evidence" value="ECO:0007669"/>
    <property type="project" value="TreeGrafter"/>
</dbReference>
<feature type="region of interest" description="Disordered" evidence="1">
    <location>
        <begin position="1"/>
        <end position="25"/>
    </location>
</feature>
<feature type="compositionally biased region" description="Polar residues" evidence="1">
    <location>
        <begin position="976"/>
        <end position="991"/>
    </location>
</feature>
<dbReference type="EMBL" id="ML119144">
    <property type="protein sequence ID" value="RPB10225.1"/>
    <property type="molecule type" value="Genomic_DNA"/>
</dbReference>
<dbReference type="InParanoid" id="A0A3N4KWQ6"/>
<feature type="domain" description="Folliculin-interacting protein N-terminal" evidence="2">
    <location>
        <begin position="79"/>
        <end position="141"/>
    </location>
</feature>
<protein>
    <recommendedName>
        <fullName evidence="2">Folliculin-interacting protein N-terminal domain-containing protein</fullName>
    </recommendedName>
</protein>
<feature type="domain" description="Folliculin-interacting protein N-terminal" evidence="2">
    <location>
        <begin position="174"/>
        <end position="206"/>
    </location>
</feature>
<feature type="region of interest" description="Disordered" evidence="1">
    <location>
        <begin position="621"/>
        <end position="671"/>
    </location>
</feature>
<gene>
    <name evidence="3" type="ORF">P167DRAFT_559754</name>
</gene>
<accession>A0A3N4KWQ6</accession>
<dbReference type="GO" id="GO:0042030">
    <property type="term" value="F:ATPase inhibitor activity"/>
    <property type="evidence" value="ECO:0007669"/>
    <property type="project" value="TreeGrafter"/>
</dbReference>
<feature type="compositionally biased region" description="Low complexity" evidence="1">
    <location>
        <begin position="636"/>
        <end position="650"/>
    </location>
</feature>
<dbReference type="GO" id="GO:0051087">
    <property type="term" value="F:protein-folding chaperone binding"/>
    <property type="evidence" value="ECO:0007669"/>
    <property type="project" value="TreeGrafter"/>
</dbReference>
<feature type="region of interest" description="Disordered" evidence="1">
    <location>
        <begin position="209"/>
        <end position="261"/>
    </location>
</feature>
<feature type="compositionally biased region" description="Gly residues" evidence="1">
    <location>
        <begin position="154"/>
        <end position="169"/>
    </location>
</feature>
<evidence type="ECO:0000256" key="1">
    <source>
        <dbReference type="SAM" id="MobiDB-lite"/>
    </source>
</evidence>
<feature type="region of interest" description="Disordered" evidence="1">
    <location>
        <begin position="973"/>
        <end position="992"/>
    </location>
</feature>
<dbReference type="PANTHER" id="PTHR21634">
    <property type="entry name" value="RE13835P"/>
    <property type="match status" value="1"/>
</dbReference>
<reference evidence="3 4" key="1">
    <citation type="journal article" date="2018" name="Nat. Ecol. Evol.">
        <title>Pezizomycetes genomes reveal the molecular basis of ectomycorrhizal truffle lifestyle.</title>
        <authorList>
            <person name="Murat C."/>
            <person name="Payen T."/>
            <person name="Noel B."/>
            <person name="Kuo A."/>
            <person name="Morin E."/>
            <person name="Chen J."/>
            <person name="Kohler A."/>
            <person name="Krizsan K."/>
            <person name="Balestrini R."/>
            <person name="Da Silva C."/>
            <person name="Montanini B."/>
            <person name="Hainaut M."/>
            <person name="Levati E."/>
            <person name="Barry K.W."/>
            <person name="Belfiori B."/>
            <person name="Cichocki N."/>
            <person name="Clum A."/>
            <person name="Dockter R.B."/>
            <person name="Fauchery L."/>
            <person name="Guy J."/>
            <person name="Iotti M."/>
            <person name="Le Tacon F."/>
            <person name="Lindquist E.A."/>
            <person name="Lipzen A."/>
            <person name="Malagnac F."/>
            <person name="Mello A."/>
            <person name="Molinier V."/>
            <person name="Miyauchi S."/>
            <person name="Poulain J."/>
            <person name="Riccioni C."/>
            <person name="Rubini A."/>
            <person name="Sitrit Y."/>
            <person name="Splivallo R."/>
            <person name="Traeger S."/>
            <person name="Wang M."/>
            <person name="Zifcakova L."/>
            <person name="Wipf D."/>
            <person name="Zambonelli A."/>
            <person name="Paolocci F."/>
            <person name="Nowrousian M."/>
            <person name="Ottonello S."/>
            <person name="Baldrian P."/>
            <person name="Spatafora J.W."/>
            <person name="Henrissat B."/>
            <person name="Nagy L.G."/>
            <person name="Aury J.M."/>
            <person name="Wincker P."/>
            <person name="Grigoriev I.V."/>
            <person name="Bonfante P."/>
            <person name="Martin F.M."/>
        </authorList>
    </citation>
    <scope>NUCLEOTIDE SEQUENCE [LARGE SCALE GENOMIC DNA]</scope>
    <source>
        <strain evidence="3 4">CCBAS932</strain>
    </source>
</reference>
<name>A0A3N4KWQ6_9PEZI</name>
<feature type="compositionally biased region" description="Low complexity" evidence="1">
    <location>
        <begin position="223"/>
        <end position="256"/>
    </location>
</feature>
<sequence>MLGRLFSTANSTTTSPGGTRPSTAALPDTEELHTRALLYPDLLTPSSSFTSCLSLSHTHSHTSSTHAEPPTIDLDAARDVRVIIAQDASASEHKCALYDSKPSSEPPSYSAATAADDASPLSPSIGASQYNRSRRRPPSAQYYSNATCLSSSGGDRGAGGSGGGMGIGGGGSAEDEMRVLTDCMFGSAPLAYKGPSTKVHILPDNVEEKKVPRRGSRAPSFSTAYAAQQQQLQQDVTTATSASTTSQQHHSAAQSQQKEKRKSVLITRLFSVVIPPTPPMTTYTAAVSRDHTPTPASSLGSSHGFPFPKMTANGGAAPTTPAGAGGAGVKFVKPPKTSMYAVGVIISLPQPPPPPVQQQSYSCGSAGSSMNRCCCQSLPFGAFDGGEFCCNTPPSFEEDYQPPSMADRSSGFADDFLLPPSGADDRMDLVTKHWDVINRALSDLQRVAQVRILEHLNHQGGAGGTPTASCQNGYKYRKKAELRQGTLMRDDVVRKEVERLRWRIVAGIRTPRVITGQGKWAVWKDEAKWANARFGGRDMNFFFLTLLTAFLGHHTEWLDVLGPAQYRLRHQQQQKATASGDECGIPTRTVLLATDKMAARRLIYLLSAFLPSKSLPQWGEGLVPPPSRTDSMNYLSQSPPVSSSSGTGKKSSLRKKAKKKPSKLSMVTGEEDEPLASAVVGWDIPAPHGVEQPPTPAQLPLTHPNAASAALKKPMLPTAAVIPTNAPASSPQKILVRPGSSSSVASLNLMNTLKRTGTANTSADSSGSFLSFLSFWSNARTGSTAPSETSTQPDEQQPCHHNAAIKICGSSDDFPRSGLYLDDEDLAHHTHHHHKHIHHIPPPPPLHAYGLVENEVRISVDESDGIVDVDIPMPPMHMLDFGAAGTTFTSPISSPSSGGGWPQSLMDTGLMRSNSMSFSSAMLMPSFMPDHDDSGLNVAGWMDDELFHPDFALQAVKPYPDIEEDIKRAMRAEPTPSHTAATTGITPSSESGDGKWTTVCSVLIADTKKLQIKRLRLRRRRAAKAGAAAAAATVTTAAGVQASPLPSALGAHRHLHPAVVAPQQEEEEGEEEEVMEEEVVCDVDDVLATAVERVIGAAGHEEEEENVGVQVCKCMVLGALENVVKAVAVGRGSVVGNVLTEGVAKWLSEVEESAAAAAAV</sequence>
<dbReference type="Proteomes" id="UP000277580">
    <property type="component" value="Unassembled WGS sequence"/>
</dbReference>
<feature type="compositionally biased region" description="Low complexity" evidence="1">
    <location>
        <begin position="11"/>
        <end position="23"/>
    </location>
</feature>
<evidence type="ECO:0000259" key="2">
    <source>
        <dbReference type="Pfam" id="PF14636"/>
    </source>
</evidence>
<dbReference type="STRING" id="1392247.A0A3N4KWQ6"/>
<feature type="region of interest" description="Disordered" evidence="1">
    <location>
        <begin position="94"/>
        <end position="169"/>
    </location>
</feature>
<dbReference type="OrthoDB" id="5428015at2759"/>
<feature type="compositionally biased region" description="Basic residues" evidence="1">
    <location>
        <begin position="651"/>
        <end position="662"/>
    </location>
</feature>
<dbReference type="AlphaFoldDB" id="A0A3N4KWQ6"/>
<organism evidence="3 4">
    <name type="scientific">Morchella conica CCBAS932</name>
    <dbReference type="NCBI Taxonomy" id="1392247"/>
    <lineage>
        <taxon>Eukaryota</taxon>
        <taxon>Fungi</taxon>
        <taxon>Dikarya</taxon>
        <taxon>Ascomycota</taxon>
        <taxon>Pezizomycotina</taxon>
        <taxon>Pezizomycetes</taxon>
        <taxon>Pezizales</taxon>
        <taxon>Morchellaceae</taxon>
        <taxon>Morchella</taxon>
    </lineage>
</organism>
<proteinExistence type="predicted"/>
<evidence type="ECO:0000313" key="4">
    <source>
        <dbReference type="Proteomes" id="UP000277580"/>
    </source>
</evidence>
<feature type="compositionally biased region" description="Low complexity" evidence="1">
    <location>
        <begin position="106"/>
        <end position="124"/>
    </location>
</feature>
<dbReference type="PANTHER" id="PTHR21634:SF9">
    <property type="entry name" value="RE13835P"/>
    <property type="match status" value="1"/>
</dbReference>
<dbReference type="InterPro" id="IPR028084">
    <property type="entry name" value="FNIP_N_dom"/>
</dbReference>
<dbReference type="Pfam" id="PF14636">
    <property type="entry name" value="FNIP_N"/>
    <property type="match status" value="2"/>
</dbReference>
<keyword evidence="4" id="KW-1185">Reference proteome</keyword>